<dbReference type="InterPro" id="IPR016477">
    <property type="entry name" value="Fructo-/Ketosamine-3-kinase"/>
</dbReference>
<comment type="caution">
    <text evidence="2">The sequence shown here is derived from an EMBL/GenBank/DDBJ whole genome shotgun (WGS) entry which is preliminary data.</text>
</comment>
<dbReference type="Gene3D" id="1.20.1270.240">
    <property type="match status" value="1"/>
</dbReference>
<sequence>MVSPVEADPLARLLDVPVASATSVGGGSICDARRARLSDGRTIFVKTRASAPAGFFSSEVNGLERLGAARQGAAVPRVLAHDDECLVLEWIATGVPSVQAAERFGRALAATHRHGADRFGSADGDGWIATLPLPGGPWESWPRMWVQGRIEPYLRMARKAGAIDKRSAADVERVIEDIDRLAGPAEPPSMLHGDLWAGNVLWAEDGTNYLIDPAAHGGHRETDLAMLALFGLPHLDRVLAAYHEASPLADGWRERTALHQLHPVLVHAVLFGGSYGAQAGQLARLALRGG</sequence>
<dbReference type="PANTHER" id="PTHR12149:SF8">
    <property type="entry name" value="PROTEIN-RIBULOSAMINE 3-KINASE"/>
    <property type="match status" value="1"/>
</dbReference>
<dbReference type="Pfam" id="PF03881">
    <property type="entry name" value="Fructosamin_kin"/>
    <property type="match status" value="1"/>
</dbReference>
<accession>A0A2P8EFW7</accession>
<dbReference type="InterPro" id="IPR011009">
    <property type="entry name" value="Kinase-like_dom_sf"/>
</dbReference>
<dbReference type="Gene3D" id="1.10.510.10">
    <property type="entry name" value="Transferase(Phosphotransferase) domain 1"/>
    <property type="match status" value="1"/>
</dbReference>
<organism evidence="2 3">
    <name type="scientific">Haloactinopolyspora alba</name>
    <dbReference type="NCBI Taxonomy" id="648780"/>
    <lineage>
        <taxon>Bacteria</taxon>
        <taxon>Bacillati</taxon>
        <taxon>Actinomycetota</taxon>
        <taxon>Actinomycetes</taxon>
        <taxon>Jiangellales</taxon>
        <taxon>Jiangellaceae</taxon>
        <taxon>Haloactinopolyspora</taxon>
    </lineage>
</organism>
<dbReference type="AlphaFoldDB" id="A0A2P8EFW7"/>
<dbReference type="Proteomes" id="UP000243528">
    <property type="component" value="Unassembled WGS sequence"/>
</dbReference>
<proteinExistence type="inferred from homology"/>
<protein>
    <submittedName>
        <fullName evidence="2">Fructosamine-3-kinase</fullName>
    </submittedName>
</protein>
<gene>
    <name evidence="2" type="ORF">CLV30_101339</name>
</gene>
<keyword evidence="1" id="KW-0808">Transferase</keyword>
<comment type="similarity">
    <text evidence="1">Belongs to the fructosamine kinase family.</text>
</comment>
<dbReference type="PIRSF" id="PIRSF006221">
    <property type="entry name" value="Ketosamine-3-kinase"/>
    <property type="match status" value="1"/>
</dbReference>
<dbReference type="Gene3D" id="3.30.200.20">
    <property type="entry name" value="Phosphorylase Kinase, domain 1"/>
    <property type="match status" value="1"/>
</dbReference>
<dbReference type="SUPFAM" id="SSF56112">
    <property type="entry name" value="Protein kinase-like (PK-like)"/>
    <property type="match status" value="1"/>
</dbReference>
<evidence type="ECO:0000313" key="2">
    <source>
        <dbReference type="EMBL" id="PSL08368.1"/>
    </source>
</evidence>
<evidence type="ECO:0000256" key="1">
    <source>
        <dbReference type="PIRNR" id="PIRNR006221"/>
    </source>
</evidence>
<evidence type="ECO:0000313" key="3">
    <source>
        <dbReference type="Proteomes" id="UP000243528"/>
    </source>
</evidence>
<keyword evidence="3" id="KW-1185">Reference proteome</keyword>
<name>A0A2P8EFW7_9ACTN</name>
<reference evidence="2 3" key="1">
    <citation type="submission" date="2018-03" db="EMBL/GenBank/DDBJ databases">
        <title>Genomic Encyclopedia of Archaeal and Bacterial Type Strains, Phase II (KMG-II): from individual species to whole genera.</title>
        <authorList>
            <person name="Goeker M."/>
        </authorList>
    </citation>
    <scope>NUCLEOTIDE SEQUENCE [LARGE SCALE GENOMIC DNA]</scope>
    <source>
        <strain evidence="2 3">DSM 45211</strain>
    </source>
</reference>
<dbReference type="EMBL" id="PYGE01000001">
    <property type="protein sequence ID" value="PSL08368.1"/>
    <property type="molecule type" value="Genomic_DNA"/>
</dbReference>
<dbReference type="PANTHER" id="PTHR12149">
    <property type="entry name" value="FRUCTOSAMINE 3 KINASE-RELATED PROTEIN"/>
    <property type="match status" value="1"/>
</dbReference>
<dbReference type="GO" id="GO:0016301">
    <property type="term" value="F:kinase activity"/>
    <property type="evidence" value="ECO:0007669"/>
    <property type="project" value="UniProtKB-UniRule"/>
</dbReference>
<keyword evidence="1 2" id="KW-0418">Kinase</keyword>